<dbReference type="Proteomes" id="UP000034837">
    <property type="component" value="Unassembled WGS sequence"/>
</dbReference>
<sequence length="225" mass="25612">MRINKYLASQKLCTRREADKLIEKGLVILNGRPAVLGDKVEEKDKVEVKWRQTKYRYFAYYKPRGIITHSAQEGEEEIKEILPIEGVFTLGRLDKDSYGLIILTDDGRITDALLNPDRAHEKEYEVMTTEPLPANFKTKMERGVDIGGYVTKPCTVETLGERKFSVTLTEGKKHQIRRMCGFFGLATSHLLRKRIMNIKLGGLKSGEYRPIQGAELAAFLKSLGF</sequence>
<dbReference type="InterPro" id="IPR002942">
    <property type="entry name" value="S4_RNA-bd"/>
</dbReference>
<accession>A0A0G1D1W4</accession>
<evidence type="ECO:0000256" key="4">
    <source>
        <dbReference type="RuleBase" id="RU003887"/>
    </source>
</evidence>
<comment type="caution">
    <text evidence="6">The sequence shown here is derived from an EMBL/GenBank/DDBJ whole genome shotgun (WGS) entry which is preliminary data.</text>
</comment>
<evidence type="ECO:0000313" key="7">
    <source>
        <dbReference type="Proteomes" id="UP000034837"/>
    </source>
</evidence>
<dbReference type="PANTHER" id="PTHR47683">
    <property type="entry name" value="PSEUDOURIDINE SYNTHASE FAMILY PROTEIN-RELATED"/>
    <property type="match status" value="1"/>
</dbReference>
<dbReference type="Pfam" id="PF00849">
    <property type="entry name" value="PseudoU_synth_2"/>
    <property type="match status" value="1"/>
</dbReference>
<dbReference type="InterPro" id="IPR006145">
    <property type="entry name" value="PsdUridine_synth_RsuA/RluA"/>
</dbReference>
<name>A0A0G1D1W4_9BACT</name>
<comment type="similarity">
    <text evidence="1 4">Belongs to the pseudouridine synthase RsuA family.</text>
</comment>
<dbReference type="InterPro" id="IPR036986">
    <property type="entry name" value="S4_RNA-bd_sf"/>
</dbReference>
<dbReference type="NCBIfam" id="TIGR00093">
    <property type="entry name" value="pseudouridine synthase"/>
    <property type="match status" value="1"/>
</dbReference>
<protein>
    <recommendedName>
        <fullName evidence="4">Pseudouridine synthase</fullName>
        <ecNumber evidence="4">5.4.99.-</ecNumber>
    </recommendedName>
</protein>
<dbReference type="InterPro" id="IPR000748">
    <property type="entry name" value="PsdUridine_synth_RsuA/RluB/E/F"/>
</dbReference>
<dbReference type="SUPFAM" id="SSF55120">
    <property type="entry name" value="Pseudouridine synthase"/>
    <property type="match status" value="1"/>
</dbReference>
<dbReference type="SUPFAM" id="SSF55174">
    <property type="entry name" value="Alpha-L RNA-binding motif"/>
    <property type="match status" value="1"/>
</dbReference>
<dbReference type="AlphaFoldDB" id="A0A0G1D1W4"/>
<dbReference type="Gene3D" id="3.30.70.580">
    <property type="entry name" value="Pseudouridine synthase I, catalytic domain, N-terminal subdomain"/>
    <property type="match status" value="1"/>
</dbReference>
<dbReference type="GO" id="GO:0120159">
    <property type="term" value="F:rRNA pseudouridine synthase activity"/>
    <property type="evidence" value="ECO:0007669"/>
    <property type="project" value="UniProtKB-ARBA"/>
</dbReference>
<dbReference type="CDD" id="cd00165">
    <property type="entry name" value="S4"/>
    <property type="match status" value="1"/>
</dbReference>
<dbReference type="GO" id="GO:0003723">
    <property type="term" value="F:RNA binding"/>
    <property type="evidence" value="ECO:0007669"/>
    <property type="project" value="UniProtKB-KW"/>
</dbReference>
<organism evidence="6 7">
    <name type="scientific">Candidatus Magasanikbacteria bacterium GW2011_GWA2_42_32</name>
    <dbReference type="NCBI Taxonomy" id="1619039"/>
    <lineage>
        <taxon>Bacteria</taxon>
        <taxon>Candidatus Magasanikiibacteriota</taxon>
    </lineage>
</organism>
<gene>
    <name evidence="6" type="ORF">UV20_C0019G0002</name>
</gene>
<dbReference type="Gene3D" id="3.10.290.10">
    <property type="entry name" value="RNA-binding S4 domain"/>
    <property type="match status" value="1"/>
</dbReference>
<evidence type="ECO:0000256" key="2">
    <source>
        <dbReference type="ARBA" id="ARBA00023235"/>
    </source>
</evidence>
<dbReference type="Pfam" id="PF01479">
    <property type="entry name" value="S4"/>
    <property type="match status" value="1"/>
</dbReference>
<dbReference type="EMBL" id="LCDO01000019">
    <property type="protein sequence ID" value="KKS55958.1"/>
    <property type="molecule type" value="Genomic_DNA"/>
</dbReference>
<evidence type="ECO:0000313" key="6">
    <source>
        <dbReference type="EMBL" id="KKS55958.1"/>
    </source>
</evidence>
<dbReference type="EC" id="5.4.99.-" evidence="4"/>
<keyword evidence="3" id="KW-0694">RNA-binding</keyword>
<reference evidence="6 7" key="1">
    <citation type="journal article" date="2015" name="Nature">
        <title>rRNA introns, odd ribosomes, and small enigmatic genomes across a large radiation of phyla.</title>
        <authorList>
            <person name="Brown C.T."/>
            <person name="Hug L.A."/>
            <person name="Thomas B.C."/>
            <person name="Sharon I."/>
            <person name="Castelle C.J."/>
            <person name="Singh A."/>
            <person name="Wilkins M.J."/>
            <person name="Williams K.H."/>
            <person name="Banfield J.F."/>
        </authorList>
    </citation>
    <scope>NUCLEOTIDE SEQUENCE [LARGE SCALE GENOMIC DNA]</scope>
</reference>
<dbReference type="InterPro" id="IPR042092">
    <property type="entry name" value="PsdUridine_s_RsuA/RluB/E/F_cat"/>
</dbReference>
<dbReference type="SMART" id="SM00363">
    <property type="entry name" value="S4"/>
    <property type="match status" value="1"/>
</dbReference>
<dbReference type="InterPro" id="IPR050343">
    <property type="entry name" value="RsuA_PseudoU_synthase"/>
</dbReference>
<dbReference type="InterPro" id="IPR018496">
    <property type="entry name" value="PsdUridine_synth_RsuA/RluB_CS"/>
</dbReference>
<dbReference type="Gene3D" id="3.30.70.1560">
    <property type="entry name" value="Alpha-L RNA-binding motif"/>
    <property type="match status" value="1"/>
</dbReference>
<evidence type="ECO:0000259" key="5">
    <source>
        <dbReference type="SMART" id="SM00363"/>
    </source>
</evidence>
<proteinExistence type="inferred from homology"/>
<dbReference type="GO" id="GO:0000455">
    <property type="term" value="P:enzyme-directed rRNA pseudouridine synthesis"/>
    <property type="evidence" value="ECO:0007669"/>
    <property type="project" value="UniProtKB-ARBA"/>
</dbReference>
<evidence type="ECO:0000256" key="1">
    <source>
        <dbReference type="ARBA" id="ARBA00008348"/>
    </source>
</evidence>
<dbReference type="InterPro" id="IPR020094">
    <property type="entry name" value="TruA/RsuA/RluB/E/F_N"/>
</dbReference>
<evidence type="ECO:0000256" key="3">
    <source>
        <dbReference type="PROSITE-ProRule" id="PRU00182"/>
    </source>
</evidence>
<dbReference type="PANTHER" id="PTHR47683:SF2">
    <property type="entry name" value="RNA-BINDING S4 DOMAIN-CONTAINING PROTEIN"/>
    <property type="match status" value="1"/>
</dbReference>
<dbReference type="InterPro" id="IPR020103">
    <property type="entry name" value="PsdUridine_synth_cat_dom_sf"/>
</dbReference>
<dbReference type="PROSITE" id="PS50889">
    <property type="entry name" value="S4"/>
    <property type="match status" value="1"/>
</dbReference>
<feature type="domain" description="RNA-binding S4" evidence="5">
    <location>
        <begin position="1"/>
        <end position="64"/>
    </location>
</feature>
<dbReference type="PROSITE" id="PS01149">
    <property type="entry name" value="PSI_RSU"/>
    <property type="match status" value="1"/>
</dbReference>
<keyword evidence="2 4" id="KW-0413">Isomerase</keyword>